<keyword evidence="12" id="KW-0325">Glycoprotein</keyword>
<evidence type="ECO:0000313" key="16">
    <source>
        <dbReference type="Proteomes" id="UP000031443"/>
    </source>
</evidence>
<comment type="pathway">
    <text evidence="2">Protein modification; protein glycosylation.</text>
</comment>
<dbReference type="PANTHER" id="PTHR15075">
    <property type="entry name" value="ALPHA-MANNOSIDE BETA-1,6-N-ACETYLGLUCOSAMINYLTRANSFERASE"/>
    <property type="match status" value="1"/>
</dbReference>
<dbReference type="EC" id="2.4.1.155" evidence="4"/>
<dbReference type="GO" id="GO:0030144">
    <property type="term" value="F:alpha-1,6-mannosylglycoprotein 6-beta-N-acetylglucosaminyltransferase activity"/>
    <property type="evidence" value="ECO:0007669"/>
    <property type="project" value="UniProtKB-EC"/>
</dbReference>
<dbReference type="Proteomes" id="UP000031443">
    <property type="component" value="Unassembled WGS sequence"/>
</dbReference>
<evidence type="ECO:0000256" key="5">
    <source>
        <dbReference type="ARBA" id="ARBA00022676"/>
    </source>
</evidence>
<evidence type="ECO:0000313" key="15">
    <source>
        <dbReference type="EMBL" id="EMP23763.1"/>
    </source>
</evidence>
<keyword evidence="6 15" id="KW-0808">Transferase</keyword>
<evidence type="ECO:0000256" key="8">
    <source>
        <dbReference type="ARBA" id="ARBA00022968"/>
    </source>
</evidence>
<dbReference type="GO" id="GO:0000139">
    <property type="term" value="C:Golgi membrane"/>
    <property type="evidence" value="ECO:0007669"/>
    <property type="project" value="UniProtKB-SubCell"/>
</dbReference>
<keyword evidence="9" id="KW-1133">Transmembrane helix</keyword>
<name>M7AVH2_CHEMY</name>
<evidence type="ECO:0000256" key="2">
    <source>
        <dbReference type="ARBA" id="ARBA00004922"/>
    </source>
</evidence>
<evidence type="ECO:0000256" key="7">
    <source>
        <dbReference type="ARBA" id="ARBA00022692"/>
    </source>
</evidence>
<keyword evidence="16" id="KW-1185">Reference proteome</keyword>
<dbReference type="AlphaFoldDB" id="M7AVH2"/>
<accession>M7AVH2</accession>
<dbReference type="InterPro" id="IPR026116">
    <property type="entry name" value="GT18_cat"/>
</dbReference>
<evidence type="ECO:0000256" key="6">
    <source>
        <dbReference type="ARBA" id="ARBA00022679"/>
    </source>
</evidence>
<feature type="domain" description="Glycosyltransferase family 18 catalytic" evidence="14">
    <location>
        <begin position="353"/>
        <end position="754"/>
    </location>
</feature>
<dbReference type="PANTHER" id="PTHR15075:SF6">
    <property type="entry name" value="ALPHA-1,6-MANNOSYLGLYCOPROTEIN 6-BETA-N-ACETYLGLUCOSAMINYLTRANSFERASE B"/>
    <property type="match status" value="1"/>
</dbReference>
<organism evidence="15 16">
    <name type="scientific">Chelonia mydas</name>
    <name type="common">Green sea-turtle</name>
    <name type="synonym">Chelonia agassizi</name>
    <dbReference type="NCBI Taxonomy" id="8469"/>
    <lineage>
        <taxon>Eukaryota</taxon>
        <taxon>Metazoa</taxon>
        <taxon>Chordata</taxon>
        <taxon>Craniata</taxon>
        <taxon>Vertebrata</taxon>
        <taxon>Euteleostomi</taxon>
        <taxon>Archelosauria</taxon>
        <taxon>Testudinata</taxon>
        <taxon>Testudines</taxon>
        <taxon>Cryptodira</taxon>
        <taxon>Durocryptodira</taxon>
        <taxon>Americhelydia</taxon>
        <taxon>Chelonioidea</taxon>
        <taxon>Cheloniidae</taxon>
        <taxon>Chelonia</taxon>
    </lineage>
</organism>
<evidence type="ECO:0000256" key="12">
    <source>
        <dbReference type="ARBA" id="ARBA00023180"/>
    </source>
</evidence>
<dbReference type="STRING" id="8469.M7AVH2"/>
<dbReference type="UniPathway" id="UPA00378"/>
<proteinExistence type="inferred from homology"/>
<keyword evidence="10" id="KW-0333">Golgi apparatus</keyword>
<evidence type="ECO:0000256" key="13">
    <source>
        <dbReference type="ARBA" id="ARBA00048243"/>
    </source>
</evidence>
<dbReference type="eggNOG" id="ENOG502QWJG">
    <property type="taxonomic scope" value="Eukaryota"/>
</dbReference>
<dbReference type="InterPro" id="IPR052105">
    <property type="entry name" value="MGAT5_Glycosyltransferase"/>
</dbReference>
<comment type="similarity">
    <text evidence="3">Belongs to the glycosyltransferase 18 family.</text>
</comment>
<evidence type="ECO:0000256" key="9">
    <source>
        <dbReference type="ARBA" id="ARBA00022989"/>
    </source>
</evidence>
<keyword evidence="7" id="KW-0812">Transmembrane</keyword>
<dbReference type="GO" id="GO:0006487">
    <property type="term" value="P:protein N-linked glycosylation"/>
    <property type="evidence" value="ECO:0007669"/>
    <property type="project" value="TreeGrafter"/>
</dbReference>
<comment type="subcellular location">
    <subcellularLocation>
        <location evidence="1">Golgi apparatus membrane</location>
        <topology evidence="1">Single-pass type II membrane protein</topology>
    </subcellularLocation>
</comment>
<keyword evidence="8" id="KW-0735">Signal-anchor</keyword>
<gene>
    <name evidence="15" type="ORF">UY3_19205</name>
</gene>
<evidence type="ECO:0000259" key="14">
    <source>
        <dbReference type="Pfam" id="PF15024"/>
    </source>
</evidence>
<evidence type="ECO:0000256" key="10">
    <source>
        <dbReference type="ARBA" id="ARBA00023034"/>
    </source>
</evidence>
<evidence type="ECO:0000256" key="4">
    <source>
        <dbReference type="ARBA" id="ARBA00012671"/>
    </source>
</evidence>
<comment type="catalytic activity">
    <reaction evidence="13">
        <text>N(4)-{beta-D-GlcNAc-(1-&gt;2)-[beta-D-GlcNAc-(1-&gt;4)]-alpha-D-Man-(1-&gt;3)-[beta-D-GlcNAc-(1-&gt;2)-alpha-D-Man-(1-&gt;6)]-beta-D-Man-(1-&gt;4)-beta-D-GlcNAc-(1-&gt;4)-beta-D-GlcNAc}-L-asparaginyl-[protein] + UDP-N-acetyl-alpha-D-glucosamine = N(4)-{beta-D-GlcNAc-(1-&gt;2)-[beta-D-GlcNAc-(1-&gt;4)]-alpha-D-Man-(1-&gt;3)-[beta-D-GlcNAc-(1-&gt;2)-[beta-D-GlcNAc-(1-&gt;6)]-alpha-D-Man-(1-&gt;6)]-beta-D-Man-(1-&gt;4)-beta-D-GlcNAc-(1-&gt;4)-beta-D-GlcNAc}-L-asparaginyl-[protein] + UDP + H(+)</text>
        <dbReference type="Rhea" id="RHEA:16921"/>
        <dbReference type="Rhea" id="RHEA-COMP:14374"/>
        <dbReference type="Rhea" id="RHEA-COMP:14377"/>
        <dbReference type="ChEBI" id="CHEBI:15378"/>
        <dbReference type="ChEBI" id="CHEBI:57705"/>
        <dbReference type="ChEBI" id="CHEBI:58223"/>
        <dbReference type="ChEBI" id="CHEBI:139507"/>
        <dbReference type="ChEBI" id="CHEBI:139510"/>
        <dbReference type="EC" id="2.4.1.155"/>
    </reaction>
</comment>
<evidence type="ECO:0000256" key="1">
    <source>
        <dbReference type="ARBA" id="ARBA00004323"/>
    </source>
</evidence>
<feature type="domain" description="Glycosyltransferase family 18 catalytic" evidence="14">
    <location>
        <begin position="121"/>
        <end position="284"/>
    </location>
</feature>
<dbReference type="EMBL" id="KB608654">
    <property type="protein sequence ID" value="EMP23763.1"/>
    <property type="molecule type" value="Genomic_DNA"/>
</dbReference>
<keyword evidence="5 15" id="KW-0328">Glycosyltransferase</keyword>
<dbReference type="Pfam" id="PF15024">
    <property type="entry name" value="Glyco_transf_18"/>
    <property type="match status" value="2"/>
</dbReference>
<reference evidence="16" key="1">
    <citation type="journal article" date="2013" name="Nat. Genet.">
        <title>The draft genomes of soft-shell turtle and green sea turtle yield insights into the development and evolution of the turtle-specific body plan.</title>
        <authorList>
            <person name="Wang Z."/>
            <person name="Pascual-Anaya J."/>
            <person name="Zadissa A."/>
            <person name="Li W."/>
            <person name="Niimura Y."/>
            <person name="Huang Z."/>
            <person name="Li C."/>
            <person name="White S."/>
            <person name="Xiong Z."/>
            <person name="Fang D."/>
            <person name="Wang B."/>
            <person name="Ming Y."/>
            <person name="Chen Y."/>
            <person name="Zheng Y."/>
            <person name="Kuraku S."/>
            <person name="Pignatelli M."/>
            <person name="Herrero J."/>
            <person name="Beal K."/>
            <person name="Nozawa M."/>
            <person name="Li Q."/>
            <person name="Wang J."/>
            <person name="Zhang H."/>
            <person name="Yu L."/>
            <person name="Shigenobu S."/>
            <person name="Wang J."/>
            <person name="Liu J."/>
            <person name="Flicek P."/>
            <person name="Searle S."/>
            <person name="Wang J."/>
            <person name="Kuratani S."/>
            <person name="Yin Y."/>
            <person name="Aken B."/>
            <person name="Zhang G."/>
            <person name="Irie N."/>
        </authorList>
    </citation>
    <scope>NUCLEOTIDE SEQUENCE [LARGE SCALE GENOMIC DNA]</scope>
</reference>
<keyword evidence="11" id="KW-0472">Membrane</keyword>
<evidence type="ECO:0000256" key="3">
    <source>
        <dbReference type="ARBA" id="ARBA00007477"/>
    </source>
</evidence>
<protein>
    <recommendedName>
        <fullName evidence="4">alpha-1,6-mannosyl-glycoprotein 6-beta-N-acetylglucosaminyltransferase</fullName>
        <ecNumber evidence="4">2.4.1.155</ecNumber>
    </recommendedName>
</protein>
<sequence length="769" mass="87231">MGALESRGVLRKMSDMLEMLVKRMDVLARLENSTDSRKGEEARFSPDRFQPAAGLMERIQAIAQNVSDIAVKVDQILRNSLMNGKVIEGRRDQCEVPRDPKYPDCSGKVEWMRARWTSDPCYAFFGVDGTECSFLIYLSEVEWFCPPLPWRNQTAAMPSSKPPPRVQAAFRSNLSYLLELIGSGKESLIFMKKRVRHLASQWLLATRSLAQKLKGRRRDQKQILIHIGFLTEESGDVFSPRVLKGGPLGEMVQWADILAALFLLGHSLKVTVSLKELQRLTHYIPCSAHEFLISCASRKGFTPALTSFAFLSGMAAVFHLCTSVDVSGITSDLHWCEKRFQQLDGNIIPHGALWCRVRVIDTFGTEPAYNLEEYATLHGYRTNWGYWNLNPKQFMTMFPHTPDNSFMGFVSEELNETERQFIKSNKASNMAVVYGKEASIWKGKEKFLAILNKYMEIHGTVYYETQRPPEVPAFVKNHGLLPQHEFQQLLRKAKLFIGFGFPYEGPAPLEAIANGCVFLQSRFNPPHSSLNHEFFRGKPTSREASGSAVSSQHPYVEDFIGKPHVWTVDYNNSEEFEAAIKTIMRTKVDPYVPYEYTCEGMLERIHAYIQHQDFCAGASPPLPAKPNGHAMPSSPSPFTLSPNATHLVWSYNGSSAPHVWPPMSSMQVWVSEAGRACTETCQEHGLVCEPTFFEFLNKKDVFLQLRIACDTTESEMSHLYPALAENVQECYLQKEPLLYSCAGYSTKYRRLCPCRDYRKGQVALCRDCL</sequence>
<evidence type="ECO:0000256" key="11">
    <source>
        <dbReference type="ARBA" id="ARBA00023136"/>
    </source>
</evidence>